<dbReference type="AlphaFoldDB" id="A0A4U9HJN2"/>
<sequence>MPVLWQRHSRLISILVNDPALRGFFTPIRFIFCNSCHLCCVNYNKDDCINIRGNAMSREQMTVALDRQQMQAIREMQEQQRKSSPVGLAQPLTPLPARWSPKGLSLLSGVSDGATSKTG</sequence>
<organism evidence="2 3">
    <name type="scientific">Leclercia adecarboxylata</name>
    <dbReference type="NCBI Taxonomy" id="83655"/>
    <lineage>
        <taxon>Bacteria</taxon>
        <taxon>Pseudomonadati</taxon>
        <taxon>Pseudomonadota</taxon>
        <taxon>Gammaproteobacteria</taxon>
        <taxon>Enterobacterales</taxon>
        <taxon>Enterobacteriaceae</taxon>
        <taxon>Leclercia</taxon>
    </lineage>
</organism>
<accession>A0A4U9HJN2</accession>
<proteinExistence type="predicted"/>
<evidence type="ECO:0000313" key="2">
    <source>
        <dbReference type="EMBL" id="VTP64310.1"/>
    </source>
</evidence>
<gene>
    <name evidence="2" type="ORF">NCTC13032_01386</name>
</gene>
<protein>
    <submittedName>
        <fullName evidence="2">Uncharacterized protein</fullName>
    </submittedName>
</protein>
<evidence type="ECO:0000313" key="3">
    <source>
        <dbReference type="Proteomes" id="UP000310719"/>
    </source>
</evidence>
<evidence type="ECO:0000256" key="1">
    <source>
        <dbReference type="SAM" id="MobiDB-lite"/>
    </source>
</evidence>
<dbReference type="Proteomes" id="UP000310719">
    <property type="component" value="Chromosome"/>
</dbReference>
<name>A0A4U9HJN2_9ENTR</name>
<feature type="region of interest" description="Disordered" evidence="1">
    <location>
        <begin position="74"/>
        <end position="119"/>
    </location>
</feature>
<dbReference type="EMBL" id="LR590464">
    <property type="protein sequence ID" value="VTP64310.1"/>
    <property type="molecule type" value="Genomic_DNA"/>
</dbReference>
<reference evidence="2 3" key="1">
    <citation type="submission" date="2019-05" db="EMBL/GenBank/DDBJ databases">
        <authorList>
            <consortium name="Pathogen Informatics"/>
        </authorList>
    </citation>
    <scope>NUCLEOTIDE SEQUENCE [LARGE SCALE GENOMIC DNA]</scope>
    <source>
        <strain evidence="2 3">NCTC13032</strain>
    </source>
</reference>